<dbReference type="EMBL" id="BMAU01021244">
    <property type="protein sequence ID" value="GFY04336.1"/>
    <property type="molecule type" value="Genomic_DNA"/>
</dbReference>
<comment type="caution">
    <text evidence="1">The sequence shown here is derived from an EMBL/GenBank/DDBJ whole genome shotgun (WGS) entry which is preliminary data.</text>
</comment>
<proteinExistence type="predicted"/>
<protein>
    <submittedName>
        <fullName evidence="1">Protein GVQW3</fullName>
    </submittedName>
</protein>
<keyword evidence="2" id="KW-1185">Reference proteome</keyword>
<dbReference type="Gene3D" id="3.30.420.10">
    <property type="entry name" value="Ribonuclease H-like superfamily/Ribonuclease H"/>
    <property type="match status" value="1"/>
</dbReference>
<dbReference type="InterPro" id="IPR036397">
    <property type="entry name" value="RNaseH_sf"/>
</dbReference>
<name>A0A8X6S221_TRICX</name>
<dbReference type="Gene3D" id="1.10.10.1450">
    <property type="match status" value="1"/>
</dbReference>
<reference evidence="1" key="1">
    <citation type="submission" date="2020-08" db="EMBL/GenBank/DDBJ databases">
        <title>Multicomponent nature underlies the extraordinary mechanical properties of spider dragline silk.</title>
        <authorList>
            <person name="Kono N."/>
            <person name="Nakamura H."/>
            <person name="Mori M."/>
            <person name="Yoshida Y."/>
            <person name="Ohtoshi R."/>
            <person name="Malay A.D."/>
            <person name="Moran D.A.P."/>
            <person name="Tomita M."/>
            <person name="Numata K."/>
            <person name="Arakawa K."/>
        </authorList>
    </citation>
    <scope>NUCLEOTIDE SEQUENCE</scope>
</reference>
<evidence type="ECO:0000313" key="1">
    <source>
        <dbReference type="EMBL" id="GFY04336.1"/>
    </source>
</evidence>
<evidence type="ECO:0000313" key="2">
    <source>
        <dbReference type="Proteomes" id="UP000887159"/>
    </source>
</evidence>
<gene>
    <name evidence="1" type="primary">GVQW3</name>
    <name evidence="1" type="ORF">TNCV_4414241</name>
</gene>
<dbReference type="GO" id="GO:0003676">
    <property type="term" value="F:nucleic acid binding"/>
    <property type="evidence" value="ECO:0007669"/>
    <property type="project" value="InterPro"/>
</dbReference>
<accession>A0A8X6S221</accession>
<organism evidence="1 2">
    <name type="scientific">Trichonephila clavipes</name>
    <name type="common">Golden silk orbweaver</name>
    <name type="synonym">Nephila clavipes</name>
    <dbReference type="NCBI Taxonomy" id="2585209"/>
    <lineage>
        <taxon>Eukaryota</taxon>
        <taxon>Metazoa</taxon>
        <taxon>Ecdysozoa</taxon>
        <taxon>Arthropoda</taxon>
        <taxon>Chelicerata</taxon>
        <taxon>Arachnida</taxon>
        <taxon>Araneae</taxon>
        <taxon>Araneomorphae</taxon>
        <taxon>Entelegynae</taxon>
        <taxon>Araneoidea</taxon>
        <taxon>Nephilidae</taxon>
        <taxon>Trichonephila</taxon>
    </lineage>
</organism>
<dbReference type="InterPro" id="IPR052709">
    <property type="entry name" value="Transposase-MT_Hybrid"/>
</dbReference>
<dbReference type="PANTHER" id="PTHR46060:SF1">
    <property type="entry name" value="MARINER MOS1 TRANSPOSASE-LIKE PROTEIN"/>
    <property type="match status" value="1"/>
</dbReference>
<dbReference type="Proteomes" id="UP000887159">
    <property type="component" value="Unassembled WGS sequence"/>
</dbReference>
<dbReference type="PANTHER" id="PTHR46060">
    <property type="entry name" value="MARINER MOS1 TRANSPOSASE-LIKE PROTEIN"/>
    <property type="match status" value="1"/>
</dbReference>
<dbReference type="AlphaFoldDB" id="A0A8X6S221"/>
<sequence>MQQSIEQRYAIKFCVLLGKSGASRLKMIQQAYGRKSLSQAQVFRWHKMFKEGRESVEDEPRAGRPSTCRTAENEQRVRHLLGTDRRLSVRMIAEQLGMDKVVVHKIISEDLGHPYSPDLAPADFFLFPKGKPALKGRQYETLDDVKRACTHALKDVSVGDFQGAYEAWKRRLQKCVHAQGAYFEDY</sequence>